<evidence type="ECO:0000313" key="3">
    <source>
        <dbReference type="Proteomes" id="UP001642483"/>
    </source>
</evidence>
<feature type="signal peptide" evidence="1">
    <location>
        <begin position="1"/>
        <end position="27"/>
    </location>
</feature>
<comment type="caution">
    <text evidence="2">The sequence shown here is derived from an EMBL/GenBank/DDBJ whole genome shotgun (WGS) entry which is preliminary data.</text>
</comment>
<evidence type="ECO:0008006" key="4">
    <source>
        <dbReference type="Google" id="ProtNLM"/>
    </source>
</evidence>
<gene>
    <name evidence="2" type="ORF">CVLEPA_LOCUS2311</name>
</gene>
<name>A0ABP0EYP2_CLALP</name>
<dbReference type="EMBL" id="CAWYQH010000001">
    <property type="protein sequence ID" value="CAK8672609.1"/>
    <property type="molecule type" value="Genomic_DNA"/>
</dbReference>
<protein>
    <recommendedName>
        <fullName evidence="4">Secreted protein</fullName>
    </recommendedName>
</protein>
<sequence>MKKSFHKKLRMYLLIFTLCDLIISSSGTRIESIIRENIKTCRGKISFKCSFMANRCYTNTIYKREAGYLPNFLSTNDNSIGKYYTRLVKHRLRIHVTCSLCRRYCW</sequence>
<evidence type="ECO:0000313" key="2">
    <source>
        <dbReference type="EMBL" id="CAK8672609.1"/>
    </source>
</evidence>
<reference evidence="2 3" key="1">
    <citation type="submission" date="2024-02" db="EMBL/GenBank/DDBJ databases">
        <authorList>
            <person name="Daric V."/>
            <person name="Darras S."/>
        </authorList>
    </citation>
    <scope>NUCLEOTIDE SEQUENCE [LARGE SCALE GENOMIC DNA]</scope>
</reference>
<accession>A0ABP0EYP2</accession>
<dbReference type="Proteomes" id="UP001642483">
    <property type="component" value="Unassembled WGS sequence"/>
</dbReference>
<organism evidence="2 3">
    <name type="scientific">Clavelina lepadiformis</name>
    <name type="common">Light-bulb sea squirt</name>
    <name type="synonym">Ascidia lepadiformis</name>
    <dbReference type="NCBI Taxonomy" id="159417"/>
    <lineage>
        <taxon>Eukaryota</taxon>
        <taxon>Metazoa</taxon>
        <taxon>Chordata</taxon>
        <taxon>Tunicata</taxon>
        <taxon>Ascidiacea</taxon>
        <taxon>Aplousobranchia</taxon>
        <taxon>Clavelinidae</taxon>
        <taxon>Clavelina</taxon>
    </lineage>
</organism>
<feature type="chain" id="PRO_5045037212" description="Secreted protein" evidence="1">
    <location>
        <begin position="28"/>
        <end position="106"/>
    </location>
</feature>
<keyword evidence="3" id="KW-1185">Reference proteome</keyword>
<proteinExistence type="predicted"/>
<evidence type="ECO:0000256" key="1">
    <source>
        <dbReference type="SAM" id="SignalP"/>
    </source>
</evidence>
<keyword evidence="1" id="KW-0732">Signal</keyword>